<keyword evidence="2" id="KW-0472">Membrane</keyword>
<feature type="signal peptide" evidence="3">
    <location>
        <begin position="1"/>
        <end position="20"/>
    </location>
</feature>
<comment type="caution">
    <text evidence="4">The sequence shown here is derived from an EMBL/GenBank/DDBJ whole genome shotgun (WGS) entry which is preliminary data.</text>
</comment>
<sequence>MKKLLFASIFTFCFSGVGFAQNSDETTIDEKFAELITNSNNFKGYKVVDTGELTTLQNLTSKRIADLKEEIAANKEATLAFKQKIATLKTDLETMEAKLEQVSAEKDAITFLGLPFSKASYQTTMWGIVGILVLALGLFIVRFKKSNVHTQEARKNLTELEKEFDAYRTKALEKEQRLGRLLQDEKNKQMKLAK</sequence>
<name>A0ABW3IE05_9FLAO</name>
<organism evidence="4 5">
    <name type="scientific">Salinimicrobium gaetbulicola</name>
    <dbReference type="NCBI Taxonomy" id="999702"/>
    <lineage>
        <taxon>Bacteria</taxon>
        <taxon>Pseudomonadati</taxon>
        <taxon>Bacteroidota</taxon>
        <taxon>Flavobacteriia</taxon>
        <taxon>Flavobacteriales</taxon>
        <taxon>Flavobacteriaceae</taxon>
        <taxon>Salinimicrobium</taxon>
    </lineage>
</organism>
<protein>
    <submittedName>
        <fullName evidence="4">PspA/IM30 family protein</fullName>
    </submittedName>
</protein>
<dbReference type="EMBL" id="JBHTJP010000032">
    <property type="protein sequence ID" value="MFD0975973.1"/>
    <property type="molecule type" value="Genomic_DNA"/>
</dbReference>
<evidence type="ECO:0000256" key="2">
    <source>
        <dbReference type="SAM" id="Phobius"/>
    </source>
</evidence>
<keyword evidence="3" id="KW-0732">Signal</keyword>
<feature type="chain" id="PRO_5046479363" evidence="3">
    <location>
        <begin position="21"/>
        <end position="194"/>
    </location>
</feature>
<dbReference type="Proteomes" id="UP001597100">
    <property type="component" value="Unassembled WGS sequence"/>
</dbReference>
<feature type="coiled-coil region" evidence="1">
    <location>
        <begin position="150"/>
        <end position="177"/>
    </location>
</feature>
<keyword evidence="2" id="KW-0812">Transmembrane</keyword>
<dbReference type="RefSeq" id="WP_380737007.1">
    <property type="nucleotide sequence ID" value="NZ_JBHTJP010000032.1"/>
</dbReference>
<keyword evidence="1" id="KW-0175">Coiled coil</keyword>
<evidence type="ECO:0000313" key="5">
    <source>
        <dbReference type="Proteomes" id="UP001597100"/>
    </source>
</evidence>
<keyword evidence="2" id="KW-1133">Transmembrane helix</keyword>
<keyword evidence="5" id="KW-1185">Reference proteome</keyword>
<accession>A0ABW3IE05</accession>
<evidence type="ECO:0000256" key="1">
    <source>
        <dbReference type="SAM" id="Coils"/>
    </source>
</evidence>
<feature type="transmembrane region" description="Helical" evidence="2">
    <location>
        <begin position="124"/>
        <end position="141"/>
    </location>
</feature>
<evidence type="ECO:0000256" key="3">
    <source>
        <dbReference type="SAM" id="SignalP"/>
    </source>
</evidence>
<reference evidence="5" key="1">
    <citation type="journal article" date="2019" name="Int. J. Syst. Evol. Microbiol.">
        <title>The Global Catalogue of Microorganisms (GCM) 10K type strain sequencing project: providing services to taxonomists for standard genome sequencing and annotation.</title>
        <authorList>
            <consortium name="The Broad Institute Genomics Platform"/>
            <consortium name="The Broad Institute Genome Sequencing Center for Infectious Disease"/>
            <person name="Wu L."/>
            <person name="Ma J."/>
        </authorList>
    </citation>
    <scope>NUCLEOTIDE SEQUENCE [LARGE SCALE GENOMIC DNA]</scope>
    <source>
        <strain evidence="5">CCUG 60898</strain>
    </source>
</reference>
<gene>
    <name evidence="4" type="ORF">ACFQ1G_04135</name>
</gene>
<proteinExistence type="predicted"/>
<evidence type="ECO:0000313" key="4">
    <source>
        <dbReference type="EMBL" id="MFD0975973.1"/>
    </source>
</evidence>